<dbReference type="GO" id="GO:0016620">
    <property type="term" value="F:oxidoreductase activity, acting on the aldehyde or oxo group of donors, NAD or NADP as acceptor"/>
    <property type="evidence" value="ECO:0007669"/>
    <property type="project" value="InterPro"/>
</dbReference>
<dbReference type="Gene3D" id="3.40.309.10">
    <property type="entry name" value="Aldehyde Dehydrogenase, Chain A, domain 2"/>
    <property type="match status" value="1"/>
</dbReference>
<dbReference type="SUPFAM" id="SSF53720">
    <property type="entry name" value="ALDH-like"/>
    <property type="match status" value="1"/>
</dbReference>
<dbReference type="InterPro" id="IPR050740">
    <property type="entry name" value="Aldehyde_DH_Superfamily"/>
</dbReference>
<protein>
    <submittedName>
        <fullName evidence="3">Unannotated protein</fullName>
    </submittedName>
</protein>
<dbReference type="EMBL" id="CAEZSW010000021">
    <property type="protein sequence ID" value="CAB4549698.1"/>
    <property type="molecule type" value="Genomic_DNA"/>
</dbReference>
<dbReference type="InterPro" id="IPR016162">
    <property type="entry name" value="Ald_DH_N"/>
</dbReference>
<dbReference type="InterPro" id="IPR016163">
    <property type="entry name" value="Ald_DH_C"/>
</dbReference>
<dbReference type="InterPro" id="IPR015590">
    <property type="entry name" value="Aldehyde_DH_dom"/>
</dbReference>
<name>A0A6J6CIR4_9ZZZZ</name>
<dbReference type="Gene3D" id="3.40.605.10">
    <property type="entry name" value="Aldehyde Dehydrogenase, Chain A, domain 1"/>
    <property type="match status" value="1"/>
</dbReference>
<reference evidence="3" key="1">
    <citation type="submission" date="2020-05" db="EMBL/GenBank/DDBJ databases">
        <authorList>
            <person name="Chiriac C."/>
            <person name="Salcher M."/>
            <person name="Ghai R."/>
            <person name="Kavagutti S V."/>
        </authorList>
    </citation>
    <scope>NUCLEOTIDE SEQUENCE</scope>
</reference>
<organism evidence="3">
    <name type="scientific">freshwater metagenome</name>
    <dbReference type="NCBI Taxonomy" id="449393"/>
    <lineage>
        <taxon>unclassified sequences</taxon>
        <taxon>metagenomes</taxon>
        <taxon>ecological metagenomes</taxon>
    </lineage>
</organism>
<sequence length="508" mass="54257">MSKTFTAKNPATGQPVGSEILEWDQAQTNAAIKAAANAKHKLSATTPTQRAAVLNAIADAIEAEKDNLAQTANLETALPLPRLTGEVMRTVIQIRAFANLVKDGGHLLPIIDLADPNFLPVARPDLRKSQQPLGVVAVFAASNFPLAFSVAGGDSASALAAGCPVIVKAHPSHPNTSQIVYEAVIKGLASEGLPKELFAIIQGENPEITHWLAKAPEVSAIGFTGSAMVGKLLIRLSQERSVPIPVYAEMGSLNPVFFTPTALSEKADELSKAAIDSALLGSGQFCTKPGIIIVPNDNNGDKFISQVKEYVAQQKVAPLLNKGIATRFKDAIVKLSKSKGLEIISGTDNSDGFGVTANIFVTDWSEVKNHEDLLEEHFGPTSVIIRTPFDEYLKVAKSMQGQLTAAIHAGADENVKDLVDQLSQIAGRVIWNGFPTAVSVTAAQNHGGQWPASSTHTTSVGLDALYRFVRPVVYQNFPDNKLPQELQNANPYGIERVINSERSKKAIN</sequence>
<gene>
    <name evidence="3" type="ORF">UFOPK1508_00319</name>
</gene>
<dbReference type="CDD" id="cd07129">
    <property type="entry name" value="ALDH_KGSADH"/>
    <property type="match status" value="1"/>
</dbReference>
<dbReference type="AlphaFoldDB" id="A0A6J6CIR4"/>
<evidence type="ECO:0000313" key="3">
    <source>
        <dbReference type="EMBL" id="CAB4549698.1"/>
    </source>
</evidence>
<dbReference type="PANTHER" id="PTHR43353:SF3">
    <property type="entry name" value="ALDEHYDE DEHYDROGENASE-RELATED"/>
    <property type="match status" value="1"/>
</dbReference>
<proteinExistence type="predicted"/>
<evidence type="ECO:0000256" key="1">
    <source>
        <dbReference type="ARBA" id="ARBA00023002"/>
    </source>
</evidence>
<accession>A0A6J6CIR4</accession>
<dbReference type="InterPro" id="IPR044151">
    <property type="entry name" value="ALDH_KGSADH"/>
</dbReference>
<feature type="domain" description="Aldehyde dehydrogenase" evidence="2">
    <location>
        <begin position="3"/>
        <end position="449"/>
    </location>
</feature>
<keyword evidence="1" id="KW-0560">Oxidoreductase</keyword>
<dbReference type="PANTHER" id="PTHR43353">
    <property type="entry name" value="SUCCINATE-SEMIALDEHYDE DEHYDROGENASE, MITOCHONDRIAL"/>
    <property type="match status" value="1"/>
</dbReference>
<dbReference type="Pfam" id="PF00171">
    <property type="entry name" value="Aldedh"/>
    <property type="match status" value="1"/>
</dbReference>
<dbReference type="InterPro" id="IPR016161">
    <property type="entry name" value="Ald_DH/histidinol_DH"/>
</dbReference>
<evidence type="ECO:0000259" key="2">
    <source>
        <dbReference type="Pfam" id="PF00171"/>
    </source>
</evidence>